<dbReference type="OrthoDB" id="9792929at2"/>
<evidence type="ECO:0000259" key="3">
    <source>
        <dbReference type="PROSITE" id="PS51186"/>
    </source>
</evidence>
<evidence type="ECO:0000256" key="1">
    <source>
        <dbReference type="ARBA" id="ARBA00022679"/>
    </source>
</evidence>
<reference evidence="4 5" key="1">
    <citation type="journal article" date="2014" name="Curr. Microbiol.">
        <title>Spirosoma radiotolerans sp. nov., a gamma-radiation-resistant bacterium isolated from gamma ray-irradiated soil.</title>
        <authorList>
            <person name="Lee J.J."/>
            <person name="Srinivasan S."/>
            <person name="Lim S."/>
            <person name="Joe M."/>
            <person name="Im S."/>
            <person name="Bae S.I."/>
            <person name="Park K.R."/>
            <person name="Han J.H."/>
            <person name="Park S.H."/>
            <person name="Joo B.M."/>
            <person name="Park S.J."/>
            <person name="Kim M.K."/>
        </authorList>
    </citation>
    <scope>NUCLEOTIDE SEQUENCE [LARGE SCALE GENOMIC DNA]</scope>
    <source>
        <strain evidence="4 5">DG5A</strain>
    </source>
</reference>
<dbReference type="PANTHER" id="PTHR43877">
    <property type="entry name" value="AMINOALKYLPHOSPHONATE N-ACETYLTRANSFERASE-RELATED-RELATED"/>
    <property type="match status" value="1"/>
</dbReference>
<dbReference type="PROSITE" id="PS51186">
    <property type="entry name" value="GNAT"/>
    <property type="match status" value="1"/>
</dbReference>
<dbReference type="SUPFAM" id="SSF55729">
    <property type="entry name" value="Acyl-CoA N-acyltransferases (Nat)"/>
    <property type="match status" value="1"/>
</dbReference>
<name>A0A0E3V832_9BACT</name>
<dbReference type="InterPro" id="IPR000182">
    <property type="entry name" value="GNAT_dom"/>
</dbReference>
<dbReference type="HOGENOM" id="CLU_013985_34_6_10"/>
<dbReference type="CDD" id="cd04301">
    <property type="entry name" value="NAT_SF"/>
    <property type="match status" value="1"/>
</dbReference>
<dbReference type="Gene3D" id="3.40.630.30">
    <property type="match status" value="1"/>
</dbReference>
<keyword evidence="1 4" id="KW-0808">Transferase</keyword>
<sequence>MPTQSTLPTDVYVRDATEQDASIIYDFICLLEDSILDVNAFNAIYQHNLANPNVHYLVAERSGVVLGFVSCHVQYLLHHTGKVGEIQELFVRPELRSQGIGRQLVAALNMLALQENFINLEVTTNQKRLDTIRFYERELFIRTHLKLVKPLHA</sequence>
<dbReference type="InterPro" id="IPR016181">
    <property type="entry name" value="Acyl_CoA_acyltransferase"/>
</dbReference>
<gene>
    <name evidence="4" type="ORF">SD10_17255</name>
</gene>
<dbReference type="KEGG" id="srd:SD10_17255"/>
<dbReference type="STRING" id="1379870.SD10_17255"/>
<dbReference type="PANTHER" id="PTHR43877:SF2">
    <property type="entry name" value="AMINOALKYLPHOSPHONATE N-ACETYLTRANSFERASE-RELATED"/>
    <property type="match status" value="1"/>
</dbReference>
<dbReference type="GO" id="GO:0016747">
    <property type="term" value="F:acyltransferase activity, transferring groups other than amino-acyl groups"/>
    <property type="evidence" value="ECO:0007669"/>
    <property type="project" value="InterPro"/>
</dbReference>
<dbReference type="InterPro" id="IPR050832">
    <property type="entry name" value="Bact_Acetyltransf"/>
</dbReference>
<accession>A0A0E3V832</accession>
<dbReference type="EMBL" id="CP010429">
    <property type="protein sequence ID" value="AKD56397.1"/>
    <property type="molecule type" value="Genomic_DNA"/>
</dbReference>
<evidence type="ECO:0000313" key="5">
    <source>
        <dbReference type="Proteomes" id="UP000033054"/>
    </source>
</evidence>
<evidence type="ECO:0000256" key="2">
    <source>
        <dbReference type="ARBA" id="ARBA00023315"/>
    </source>
</evidence>
<keyword evidence="2" id="KW-0012">Acyltransferase</keyword>
<dbReference type="Pfam" id="PF00583">
    <property type="entry name" value="Acetyltransf_1"/>
    <property type="match status" value="1"/>
</dbReference>
<dbReference type="RefSeq" id="WP_046575412.1">
    <property type="nucleotide sequence ID" value="NZ_CP010429.1"/>
</dbReference>
<keyword evidence="5" id="KW-1185">Reference proteome</keyword>
<protein>
    <submittedName>
        <fullName evidence="4">GCN5 family acetyltransferase</fullName>
    </submittedName>
</protein>
<dbReference type="AlphaFoldDB" id="A0A0E3V832"/>
<feature type="domain" description="N-acetyltransferase" evidence="3">
    <location>
        <begin position="11"/>
        <end position="153"/>
    </location>
</feature>
<evidence type="ECO:0000313" key="4">
    <source>
        <dbReference type="EMBL" id="AKD56397.1"/>
    </source>
</evidence>
<dbReference type="Proteomes" id="UP000033054">
    <property type="component" value="Chromosome"/>
</dbReference>
<organism evidence="4 5">
    <name type="scientific">Spirosoma radiotolerans</name>
    <dbReference type="NCBI Taxonomy" id="1379870"/>
    <lineage>
        <taxon>Bacteria</taxon>
        <taxon>Pseudomonadati</taxon>
        <taxon>Bacteroidota</taxon>
        <taxon>Cytophagia</taxon>
        <taxon>Cytophagales</taxon>
        <taxon>Cytophagaceae</taxon>
        <taxon>Spirosoma</taxon>
    </lineage>
</organism>
<proteinExistence type="predicted"/>
<dbReference type="PATRIC" id="fig|1379870.5.peg.3743"/>